<proteinExistence type="inferred from homology"/>
<evidence type="ECO:0008006" key="10">
    <source>
        <dbReference type="Google" id="ProtNLM"/>
    </source>
</evidence>
<evidence type="ECO:0000256" key="3">
    <source>
        <dbReference type="ARBA" id="ARBA00022692"/>
    </source>
</evidence>
<comment type="similarity">
    <text evidence="2">Belongs to the nucleobase:cation symporter-2 (NCS2) (TC 2.A.40) family.</text>
</comment>
<dbReference type="Pfam" id="PF00860">
    <property type="entry name" value="Xan_ur_permease"/>
    <property type="match status" value="1"/>
</dbReference>
<gene>
    <name evidence="8" type="ORF">FEM48_Zijuj09G0138700</name>
</gene>
<feature type="transmembrane region" description="Helical" evidence="7">
    <location>
        <begin position="72"/>
        <end position="92"/>
    </location>
</feature>
<dbReference type="InterPro" id="IPR006043">
    <property type="entry name" value="NCS2"/>
</dbReference>
<keyword evidence="5 7" id="KW-0472">Membrane</keyword>
<feature type="compositionally biased region" description="Gly residues" evidence="6">
    <location>
        <begin position="1"/>
        <end position="36"/>
    </location>
</feature>
<dbReference type="GO" id="GO:0016020">
    <property type="term" value="C:membrane"/>
    <property type="evidence" value="ECO:0007669"/>
    <property type="project" value="UniProtKB-SubCell"/>
</dbReference>
<protein>
    <recommendedName>
        <fullName evidence="10">Nucleobase-ascorbate transporter 4-like</fullName>
    </recommendedName>
</protein>
<evidence type="ECO:0000256" key="4">
    <source>
        <dbReference type="ARBA" id="ARBA00022989"/>
    </source>
</evidence>
<evidence type="ECO:0000256" key="2">
    <source>
        <dbReference type="ARBA" id="ARBA00008821"/>
    </source>
</evidence>
<comment type="caution">
    <text evidence="8">The sequence shown here is derived from an EMBL/GenBank/DDBJ whole genome shotgun (WGS) entry which is preliminary data.</text>
</comment>
<feature type="transmembrane region" description="Helical" evidence="7">
    <location>
        <begin position="220"/>
        <end position="239"/>
    </location>
</feature>
<evidence type="ECO:0000256" key="1">
    <source>
        <dbReference type="ARBA" id="ARBA00004141"/>
    </source>
</evidence>
<dbReference type="Proteomes" id="UP000813462">
    <property type="component" value="Unassembled WGS sequence"/>
</dbReference>
<dbReference type="AlphaFoldDB" id="A0A978UTC5"/>
<comment type="subcellular location">
    <subcellularLocation>
        <location evidence="1">Membrane</location>
        <topology evidence="1">Multi-pass membrane protein</topology>
    </subcellularLocation>
</comment>
<dbReference type="PANTHER" id="PTHR11119">
    <property type="entry name" value="XANTHINE-URACIL / VITAMIN C PERMEASE FAMILY MEMBER"/>
    <property type="match status" value="1"/>
</dbReference>
<keyword evidence="3 7" id="KW-0812">Transmembrane</keyword>
<organism evidence="8 9">
    <name type="scientific">Ziziphus jujuba var. spinosa</name>
    <dbReference type="NCBI Taxonomy" id="714518"/>
    <lineage>
        <taxon>Eukaryota</taxon>
        <taxon>Viridiplantae</taxon>
        <taxon>Streptophyta</taxon>
        <taxon>Embryophyta</taxon>
        <taxon>Tracheophyta</taxon>
        <taxon>Spermatophyta</taxon>
        <taxon>Magnoliopsida</taxon>
        <taxon>eudicotyledons</taxon>
        <taxon>Gunneridae</taxon>
        <taxon>Pentapetalae</taxon>
        <taxon>rosids</taxon>
        <taxon>fabids</taxon>
        <taxon>Rosales</taxon>
        <taxon>Rhamnaceae</taxon>
        <taxon>Paliureae</taxon>
        <taxon>Ziziphus</taxon>
    </lineage>
</organism>
<accession>A0A978UTC5</accession>
<keyword evidence="4 7" id="KW-1133">Transmembrane helix</keyword>
<feature type="transmembrane region" description="Helical" evidence="7">
    <location>
        <begin position="164"/>
        <end position="185"/>
    </location>
</feature>
<feature type="transmembrane region" description="Helical" evidence="7">
    <location>
        <begin position="104"/>
        <end position="121"/>
    </location>
</feature>
<name>A0A978UTC5_ZIZJJ</name>
<feature type="transmembrane region" description="Helical" evidence="7">
    <location>
        <begin position="127"/>
        <end position="144"/>
    </location>
</feature>
<feature type="transmembrane region" description="Helical" evidence="7">
    <location>
        <begin position="251"/>
        <end position="273"/>
    </location>
</feature>
<evidence type="ECO:0000256" key="5">
    <source>
        <dbReference type="ARBA" id="ARBA00023136"/>
    </source>
</evidence>
<reference evidence="8" key="1">
    <citation type="journal article" date="2021" name="Front. Plant Sci.">
        <title>Chromosome-Scale Genome Assembly for Chinese Sour Jujube and Insights Into Its Genome Evolution and Domestication Signature.</title>
        <authorList>
            <person name="Shen L.-Y."/>
            <person name="Luo H."/>
            <person name="Wang X.-L."/>
            <person name="Wang X.-M."/>
            <person name="Qiu X.-J."/>
            <person name="Liu H."/>
            <person name="Zhou S.-S."/>
            <person name="Jia K.-H."/>
            <person name="Nie S."/>
            <person name="Bao Y.-T."/>
            <person name="Zhang R.-G."/>
            <person name="Yun Q.-Z."/>
            <person name="Chai Y.-H."/>
            <person name="Lu J.-Y."/>
            <person name="Li Y."/>
            <person name="Zhao S.-W."/>
            <person name="Mao J.-F."/>
            <person name="Jia S.-G."/>
            <person name="Mao Y.-M."/>
        </authorList>
    </citation>
    <scope>NUCLEOTIDE SEQUENCE</scope>
    <source>
        <strain evidence="8">AT0</strain>
        <tissue evidence="8">Leaf</tissue>
    </source>
</reference>
<feature type="transmembrane region" description="Helical" evidence="7">
    <location>
        <begin position="191"/>
        <end position="213"/>
    </location>
</feature>
<evidence type="ECO:0000313" key="8">
    <source>
        <dbReference type="EMBL" id="KAH7518125.1"/>
    </source>
</evidence>
<evidence type="ECO:0000256" key="6">
    <source>
        <dbReference type="SAM" id="MobiDB-lite"/>
    </source>
</evidence>
<dbReference type="NCBIfam" id="NF037981">
    <property type="entry name" value="NCS2_1"/>
    <property type="match status" value="1"/>
</dbReference>
<feature type="region of interest" description="Disordered" evidence="6">
    <location>
        <begin position="1"/>
        <end position="40"/>
    </location>
</feature>
<sequence>MAAGGGGGGGGAGAGGAGGGAGGAGGGGGGGGGGGPPKVDEFQPHPIKVQLLGIDYCVASSPSWPEAVLLGFQHFLVMLGTTVIIPTTLVPLMGGGNVEKAEVIETLLFVAGINTLLQTLFGSRLPVVMGGSYAFIIPTISIALSRRFNMYSDPHQRFKQSMRALQGALIAASFFQIIIGFFGFVRIFTRFLSPLGAVPLVTLTGLGLFALGFPQLAKCVEVGLPALIILVVLSQYLPYLVKSKRSIFDRFALLFSVAIVWAYAEILTVAGAYDNRSPKTQISCRTDRSGLISAAPW</sequence>
<evidence type="ECO:0000313" key="9">
    <source>
        <dbReference type="Proteomes" id="UP000813462"/>
    </source>
</evidence>
<dbReference type="GO" id="GO:0022857">
    <property type="term" value="F:transmembrane transporter activity"/>
    <property type="evidence" value="ECO:0007669"/>
    <property type="project" value="InterPro"/>
</dbReference>
<dbReference type="EMBL" id="JAEACU010000009">
    <property type="protein sequence ID" value="KAH7518125.1"/>
    <property type="molecule type" value="Genomic_DNA"/>
</dbReference>
<evidence type="ECO:0000256" key="7">
    <source>
        <dbReference type="SAM" id="Phobius"/>
    </source>
</evidence>